<accession>A0AAF0CRR6</accession>
<sequence length="158" mass="16260">MKYPRIILRTAVFATAMGMVGCSFPASKPLVPASQAGVLHTVELGTIARVRSVVLKGSPSNLGLLAGGALGAAAAHPGHAPNTGERVGQVVAAGAGAVAGQAVEEVMTREDAQEITILMDNGRTVMITQESDGGLFREGDRVQVAHGHWNSLVRLAVN</sequence>
<protein>
    <recommendedName>
        <fullName evidence="4">Glycine zipper 2TM domain-containing protein</fullName>
    </recommendedName>
</protein>
<name>A0AAF0CRR6_9BACT</name>
<evidence type="ECO:0000256" key="1">
    <source>
        <dbReference type="SAM" id="SignalP"/>
    </source>
</evidence>
<organism evidence="2 3">
    <name type="scientific">Synoicihabitans lomoniglobus</name>
    <dbReference type="NCBI Taxonomy" id="2909285"/>
    <lineage>
        <taxon>Bacteria</taxon>
        <taxon>Pseudomonadati</taxon>
        <taxon>Verrucomicrobiota</taxon>
        <taxon>Opitutia</taxon>
        <taxon>Opitutales</taxon>
        <taxon>Opitutaceae</taxon>
        <taxon>Synoicihabitans</taxon>
    </lineage>
</organism>
<dbReference type="RefSeq" id="WP_330928933.1">
    <property type="nucleotide sequence ID" value="NZ_CP119075.1"/>
</dbReference>
<feature type="chain" id="PRO_5042239459" description="Glycine zipper 2TM domain-containing protein" evidence="1">
    <location>
        <begin position="26"/>
        <end position="158"/>
    </location>
</feature>
<evidence type="ECO:0000313" key="2">
    <source>
        <dbReference type="EMBL" id="WED66771.1"/>
    </source>
</evidence>
<reference evidence="2" key="1">
    <citation type="submission" date="2023-03" db="EMBL/GenBank/DDBJ databases">
        <title>Lomoglobus Profundus gen. nov., sp. nov., a novel member of the phylum Verrucomicrobia, isolated from deep-marine sediment of South China Sea.</title>
        <authorList>
            <person name="Ahmad T."/>
            <person name="Ishaq S.E."/>
            <person name="Wang F."/>
        </authorList>
    </citation>
    <scope>NUCLEOTIDE SEQUENCE</scope>
    <source>
        <strain evidence="2">LMO-M01</strain>
    </source>
</reference>
<evidence type="ECO:0000313" key="3">
    <source>
        <dbReference type="Proteomes" id="UP001218638"/>
    </source>
</evidence>
<evidence type="ECO:0008006" key="4">
    <source>
        <dbReference type="Google" id="ProtNLM"/>
    </source>
</evidence>
<dbReference type="AlphaFoldDB" id="A0AAF0CRR6"/>
<dbReference type="KEGG" id="slom:PXH66_07900"/>
<dbReference type="EMBL" id="CP119075">
    <property type="protein sequence ID" value="WED66771.1"/>
    <property type="molecule type" value="Genomic_DNA"/>
</dbReference>
<keyword evidence="1" id="KW-0732">Signal</keyword>
<dbReference type="PROSITE" id="PS51257">
    <property type="entry name" value="PROKAR_LIPOPROTEIN"/>
    <property type="match status" value="1"/>
</dbReference>
<keyword evidence="3" id="KW-1185">Reference proteome</keyword>
<gene>
    <name evidence="2" type="ORF">PXH66_07900</name>
</gene>
<proteinExistence type="predicted"/>
<dbReference type="Proteomes" id="UP001218638">
    <property type="component" value="Chromosome"/>
</dbReference>
<feature type="signal peptide" evidence="1">
    <location>
        <begin position="1"/>
        <end position="25"/>
    </location>
</feature>